<dbReference type="OrthoDB" id="7584444at2"/>
<evidence type="ECO:0000313" key="1">
    <source>
        <dbReference type="EMBL" id="AJP72160.1"/>
    </source>
</evidence>
<organism evidence="1 2">
    <name type="scientific">Sphingomonas hengshuiensis</name>
    <dbReference type="NCBI Taxonomy" id="1609977"/>
    <lineage>
        <taxon>Bacteria</taxon>
        <taxon>Pseudomonadati</taxon>
        <taxon>Pseudomonadota</taxon>
        <taxon>Alphaproteobacteria</taxon>
        <taxon>Sphingomonadales</taxon>
        <taxon>Sphingomonadaceae</taxon>
        <taxon>Sphingomonas</taxon>
    </lineage>
</organism>
<protein>
    <submittedName>
        <fullName evidence="1">Uncharacterized protein</fullName>
    </submittedName>
</protein>
<accession>A0A7U4J8E8</accession>
<dbReference type="EMBL" id="CP010836">
    <property type="protein sequence ID" value="AJP72160.1"/>
    <property type="molecule type" value="Genomic_DNA"/>
</dbReference>
<keyword evidence="2" id="KW-1185">Reference proteome</keyword>
<dbReference type="Proteomes" id="UP000032300">
    <property type="component" value="Chromosome"/>
</dbReference>
<dbReference type="KEGG" id="sphi:TS85_10720"/>
<reference evidence="1 2" key="1">
    <citation type="journal article" date="2015" name="Int. J. Syst. Evol. Microbiol.">
        <title>Sphingomonas hengshuiensis sp. nov., isolated from lake wetland.</title>
        <authorList>
            <person name="Wei S."/>
            <person name="Wang T."/>
            <person name="Liu H."/>
            <person name="Zhang C."/>
            <person name="Guo J."/>
            <person name="Wang Q."/>
            <person name="Liang K."/>
            <person name="Zhang Z."/>
        </authorList>
    </citation>
    <scope>NUCLEOTIDE SEQUENCE [LARGE SCALE GENOMIC DNA]</scope>
    <source>
        <strain evidence="1 2">WHSC-8</strain>
    </source>
</reference>
<reference evidence="1 2" key="2">
    <citation type="submission" date="2015-02" db="EMBL/GenBank/DDBJ databases">
        <title>The complete genome of Sphingomonas hengshuiensis sp. WHSC-8 isolated from soil of Hengshui Lake.</title>
        <authorList>
            <person name="Wei S."/>
            <person name="Guo J."/>
            <person name="Su C."/>
            <person name="Wu R."/>
            <person name="Zhang Z."/>
            <person name="Liang K."/>
            <person name="Li H."/>
            <person name="Wang T."/>
            <person name="Liu H."/>
            <person name="Zhang C."/>
            <person name="Li Z."/>
            <person name="Wang Q."/>
            <person name="Meng J."/>
        </authorList>
    </citation>
    <scope>NUCLEOTIDE SEQUENCE [LARGE SCALE GENOMIC DNA]</scope>
    <source>
        <strain evidence="1 2">WHSC-8</strain>
    </source>
</reference>
<dbReference type="AlphaFoldDB" id="A0A7U4J8E8"/>
<sequence>MARVLLFPSDQEEAGVRWRDRRTGLGIVLAALLVVALARPVAPAALEIGVQAHAVDARLRIGFASIAIAFDSGHYCPESDGCAGAAR</sequence>
<evidence type="ECO:0000313" key="2">
    <source>
        <dbReference type="Proteomes" id="UP000032300"/>
    </source>
</evidence>
<gene>
    <name evidence="1" type="ORF">TS85_10720</name>
</gene>
<dbReference type="RefSeq" id="WP_044332107.1">
    <property type="nucleotide sequence ID" value="NZ_CP010836.1"/>
</dbReference>
<proteinExistence type="predicted"/>
<name>A0A7U4J8E8_9SPHN</name>